<keyword evidence="2" id="KW-1185">Reference proteome</keyword>
<dbReference type="Proteomes" id="UP000334340">
    <property type="component" value="Unassembled WGS sequence"/>
</dbReference>
<sequence>MSRFTEFVVEKAALAWLEAICWRVAHGPDIMSIELRVKDAEKMVGVAL</sequence>
<dbReference type="AlphaFoldDB" id="A0A564ZJB4"/>
<evidence type="ECO:0000313" key="2">
    <source>
        <dbReference type="Proteomes" id="UP000334340"/>
    </source>
</evidence>
<name>A0A564ZJB4_9BACT</name>
<protein>
    <submittedName>
        <fullName evidence="1">Uncharacterized protein</fullName>
    </submittedName>
</protein>
<organism evidence="1 2">
    <name type="scientific">Candidatus Methylomirabilis lanthanidiphila</name>
    <dbReference type="NCBI Taxonomy" id="2211376"/>
    <lineage>
        <taxon>Bacteria</taxon>
        <taxon>Candidatus Methylomirabilota</taxon>
        <taxon>Candidatus Methylomirabilia</taxon>
        <taxon>Candidatus Methylomirabilales</taxon>
        <taxon>Candidatus Methylomirabilaceae</taxon>
        <taxon>Candidatus Methylomirabilis</taxon>
    </lineage>
</organism>
<accession>A0A564ZJB4</accession>
<reference evidence="1 2" key="1">
    <citation type="submission" date="2019-07" db="EMBL/GenBank/DDBJ databases">
        <authorList>
            <person name="Cremers G."/>
        </authorList>
    </citation>
    <scope>NUCLEOTIDE SEQUENCE [LARGE SCALE GENOMIC DNA]</scope>
</reference>
<gene>
    <name evidence="1" type="ORF">MELA_01815</name>
</gene>
<proteinExistence type="predicted"/>
<evidence type="ECO:0000313" key="1">
    <source>
        <dbReference type="EMBL" id="VUZ85431.1"/>
    </source>
</evidence>
<dbReference type="EMBL" id="CABIKM010000026">
    <property type="protein sequence ID" value="VUZ85431.1"/>
    <property type="molecule type" value="Genomic_DNA"/>
</dbReference>